<evidence type="ECO:0000313" key="2">
    <source>
        <dbReference type="Proteomes" id="UP000714275"/>
    </source>
</evidence>
<organism evidence="1 2">
    <name type="scientific">Suillus placidus</name>
    <dbReference type="NCBI Taxonomy" id="48579"/>
    <lineage>
        <taxon>Eukaryota</taxon>
        <taxon>Fungi</taxon>
        <taxon>Dikarya</taxon>
        <taxon>Basidiomycota</taxon>
        <taxon>Agaricomycotina</taxon>
        <taxon>Agaricomycetes</taxon>
        <taxon>Agaricomycetidae</taxon>
        <taxon>Boletales</taxon>
        <taxon>Suillineae</taxon>
        <taxon>Suillaceae</taxon>
        <taxon>Suillus</taxon>
    </lineage>
</organism>
<dbReference type="Proteomes" id="UP000714275">
    <property type="component" value="Unassembled WGS sequence"/>
</dbReference>
<accession>A0A9P6ZG07</accession>
<dbReference type="AlphaFoldDB" id="A0A9P6ZG07"/>
<gene>
    <name evidence="1" type="ORF">EV702DRAFT_981994</name>
</gene>
<sequence>MVCQSLSLLAHDAETLATGLRLAQIRAIFKLPSHYGKFPHLLAYVEWFRPLCDPEPVTNLYRLARSTRNQQRFTSIISVQDLLQAAHLMPRFGLSKVDVSWINSDVLELADEFYVNPYINFHMFDTIEHLY</sequence>
<proteinExistence type="predicted"/>
<name>A0A9P6ZG07_9AGAM</name>
<dbReference type="OrthoDB" id="2606601at2759"/>
<reference evidence="1" key="1">
    <citation type="journal article" date="2020" name="New Phytol.">
        <title>Comparative genomics reveals dynamic genome evolution in host specialist ectomycorrhizal fungi.</title>
        <authorList>
            <person name="Lofgren L.A."/>
            <person name="Nguyen N.H."/>
            <person name="Vilgalys R."/>
            <person name="Ruytinx J."/>
            <person name="Liao H.L."/>
            <person name="Branco S."/>
            <person name="Kuo A."/>
            <person name="LaButti K."/>
            <person name="Lipzen A."/>
            <person name="Andreopoulos W."/>
            <person name="Pangilinan J."/>
            <person name="Riley R."/>
            <person name="Hundley H."/>
            <person name="Na H."/>
            <person name="Barry K."/>
            <person name="Grigoriev I.V."/>
            <person name="Stajich J.E."/>
            <person name="Kennedy P.G."/>
        </authorList>
    </citation>
    <scope>NUCLEOTIDE SEQUENCE</scope>
    <source>
        <strain evidence="1">DOB743</strain>
    </source>
</reference>
<keyword evidence="2" id="KW-1185">Reference proteome</keyword>
<evidence type="ECO:0000313" key="1">
    <source>
        <dbReference type="EMBL" id="KAG1764573.1"/>
    </source>
</evidence>
<protein>
    <submittedName>
        <fullName evidence="1">Uncharacterized protein</fullName>
    </submittedName>
</protein>
<comment type="caution">
    <text evidence="1">The sequence shown here is derived from an EMBL/GenBank/DDBJ whole genome shotgun (WGS) entry which is preliminary data.</text>
</comment>
<dbReference type="EMBL" id="JABBWD010000123">
    <property type="protein sequence ID" value="KAG1764573.1"/>
    <property type="molecule type" value="Genomic_DNA"/>
</dbReference>